<evidence type="ECO:0000256" key="11">
    <source>
        <dbReference type="ARBA" id="ARBA00022833"/>
    </source>
</evidence>
<keyword evidence="15 20" id="KW-0440">LIM domain</keyword>
<dbReference type="InterPro" id="IPR057494">
    <property type="entry name" value="Rossman_Mical"/>
</dbReference>
<dbReference type="GO" id="GO:0005634">
    <property type="term" value="C:nucleus"/>
    <property type="evidence" value="ECO:0007669"/>
    <property type="project" value="UniProtKB-SubCell"/>
</dbReference>
<dbReference type="PANTHER" id="PTHR23167">
    <property type="entry name" value="CALPONIN HOMOLOGY DOMAIN-CONTAINING PROTEIN DDB_G0272472-RELATED"/>
    <property type="match status" value="1"/>
</dbReference>
<feature type="compositionally biased region" description="Basic and acidic residues" evidence="21">
    <location>
        <begin position="709"/>
        <end position="718"/>
    </location>
</feature>
<dbReference type="Pfam" id="PF25413">
    <property type="entry name" value="Rossman_Mical"/>
    <property type="match status" value="1"/>
</dbReference>
<feature type="region of interest" description="Disordered" evidence="21">
    <location>
        <begin position="1592"/>
        <end position="1620"/>
    </location>
</feature>
<dbReference type="InterPro" id="IPR002938">
    <property type="entry name" value="FAD-bd"/>
</dbReference>
<evidence type="ECO:0000259" key="23">
    <source>
        <dbReference type="PROSITE" id="PS50023"/>
    </source>
</evidence>
<dbReference type="GO" id="GO:0005856">
    <property type="term" value="C:cytoskeleton"/>
    <property type="evidence" value="ECO:0007669"/>
    <property type="project" value="UniProtKB-SubCell"/>
</dbReference>
<dbReference type="PROSITE" id="PS50023">
    <property type="entry name" value="LIM_DOMAIN_2"/>
    <property type="match status" value="1"/>
</dbReference>
<dbReference type="Gene3D" id="1.10.418.10">
    <property type="entry name" value="Calponin-like domain"/>
    <property type="match status" value="1"/>
</dbReference>
<dbReference type="FunFam" id="3.50.50.60:FF:000004">
    <property type="entry name" value="protein-methionine sulfoxide oxidase MICAL2 isoform X1"/>
    <property type="match status" value="1"/>
</dbReference>
<feature type="region of interest" description="Disordered" evidence="21">
    <location>
        <begin position="1632"/>
        <end position="1652"/>
    </location>
</feature>
<dbReference type="GeneID" id="107559327"/>
<feature type="region of interest" description="Disordered" evidence="21">
    <location>
        <begin position="677"/>
        <end position="719"/>
    </location>
</feature>
<evidence type="ECO:0000259" key="22">
    <source>
        <dbReference type="PROSITE" id="PS50021"/>
    </source>
</evidence>
<dbReference type="FunFam" id="2.10.110.10:FF:000043">
    <property type="entry name" value="protein-methionine sulfoxide oxidase MICAL3 isoform X2"/>
    <property type="match status" value="1"/>
</dbReference>
<dbReference type="OrthoDB" id="20799at2759"/>
<dbReference type="GO" id="GO:0120501">
    <property type="term" value="F:F-actin monooxygenase activity"/>
    <property type="evidence" value="ECO:0007669"/>
    <property type="project" value="UniProtKB-EC"/>
</dbReference>
<keyword evidence="6" id="KW-0268">Exocytosis</keyword>
<evidence type="ECO:0000256" key="16">
    <source>
        <dbReference type="ARBA" id="ARBA00023203"/>
    </source>
</evidence>
<feature type="compositionally biased region" description="Polar residues" evidence="21">
    <location>
        <begin position="1471"/>
        <end position="1491"/>
    </location>
</feature>
<evidence type="ECO:0000256" key="20">
    <source>
        <dbReference type="PROSITE-ProRule" id="PRU00125"/>
    </source>
</evidence>
<keyword evidence="25" id="KW-1185">Reference proteome</keyword>
<reference evidence="24" key="2">
    <citation type="submission" date="2025-09" db="UniProtKB">
        <authorList>
            <consortium name="Ensembl"/>
        </authorList>
    </citation>
    <scope>IDENTIFICATION</scope>
</reference>
<protein>
    <recommendedName>
        <fullName evidence="5">F-actin monooxygenase</fullName>
        <ecNumber evidence="5">1.14.13.225</ecNumber>
    </recommendedName>
</protein>
<dbReference type="EC" id="1.14.13.225" evidence="5"/>
<keyword evidence="13" id="KW-0560">Oxidoreductase</keyword>
<feature type="region of interest" description="Disordered" evidence="21">
    <location>
        <begin position="1687"/>
        <end position="1846"/>
    </location>
</feature>
<keyword evidence="12" id="KW-0521">NADP</keyword>
<dbReference type="SUPFAM" id="SSF47576">
    <property type="entry name" value="Calponin-homology domain, CH-domain"/>
    <property type="match status" value="1"/>
</dbReference>
<feature type="compositionally biased region" description="Basic and acidic residues" evidence="21">
    <location>
        <begin position="1781"/>
        <end position="1794"/>
    </location>
</feature>
<evidence type="ECO:0000256" key="2">
    <source>
        <dbReference type="ARBA" id="ARBA00004123"/>
    </source>
</evidence>
<evidence type="ECO:0000256" key="7">
    <source>
        <dbReference type="ARBA" id="ARBA00022490"/>
    </source>
</evidence>
<keyword evidence="8" id="KW-0285">Flavoprotein</keyword>
<reference evidence="24" key="1">
    <citation type="submission" date="2025-08" db="UniProtKB">
        <authorList>
            <consortium name="Ensembl"/>
        </authorList>
    </citation>
    <scope>IDENTIFICATION</scope>
</reference>
<comment type="cofactor">
    <cofactor evidence="1">
        <name>FAD</name>
        <dbReference type="ChEBI" id="CHEBI:57692"/>
    </cofactor>
</comment>
<evidence type="ECO:0000256" key="1">
    <source>
        <dbReference type="ARBA" id="ARBA00001974"/>
    </source>
</evidence>
<dbReference type="InterPro" id="IPR001781">
    <property type="entry name" value="Znf_LIM"/>
</dbReference>
<dbReference type="Gene3D" id="2.10.110.10">
    <property type="entry name" value="Cysteine Rich Protein"/>
    <property type="match status" value="1"/>
</dbReference>
<dbReference type="PROSITE" id="PS00478">
    <property type="entry name" value="LIM_DOMAIN_1"/>
    <property type="match status" value="1"/>
</dbReference>
<feature type="region of interest" description="Disordered" evidence="21">
    <location>
        <begin position="1027"/>
        <end position="1202"/>
    </location>
</feature>
<feature type="region of interest" description="Disordered" evidence="21">
    <location>
        <begin position="1279"/>
        <end position="1366"/>
    </location>
</feature>
<dbReference type="SMART" id="SM00132">
    <property type="entry name" value="LIM"/>
    <property type="match status" value="1"/>
</dbReference>
<dbReference type="Pfam" id="PF00412">
    <property type="entry name" value="LIM"/>
    <property type="match status" value="1"/>
</dbReference>
<keyword evidence="16" id="KW-0009">Actin-binding</keyword>
<feature type="compositionally biased region" description="Polar residues" evidence="21">
    <location>
        <begin position="1300"/>
        <end position="1315"/>
    </location>
</feature>
<dbReference type="GO" id="GO:0071949">
    <property type="term" value="F:FAD binding"/>
    <property type="evidence" value="ECO:0007669"/>
    <property type="project" value="InterPro"/>
</dbReference>
<evidence type="ECO:0000256" key="19">
    <source>
        <dbReference type="ARBA" id="ARBA00049522"/>
    </source>
</evidence>
<dbReference type="FunFam" id="1.10.418.10:FF:000026">
    <property type="entry name" value="protein-methionine sulfoxide oxidase MICAL3 isoform X1"/>
    <property type="match status" value="1"/>
</dbReference>
<dbReference type="SUPFAM" id="SSF57716">
    <property type="entry name" value="Glucocorticoid receptor-like (DNA-binding domain)"/>
    <property type="match status" value="2"/>
</dbReference>
<dbReference type="PRINTS" id="PR00420">
    <property type="entry name" value="RNGMNOXGNASE"/>
</dbReference>
<dbReference type="InterPro" id="IPR036872">
    <property type="entry name" value="CH_dom_sf"/>
</dbReference>
<feature type="compositionally biased region" description="Basic and acidic residues" evidence="21">
    <location>
        <begin position="1389"/>
        <end position="1399"/>
    </location>
</feature>
<sequence length="1938" mass="215101">MGDGGVNAVGEGVNQSHMLFDRFVQATTCKGTLKAFQELCDFLELKPNEYRVFYHKLKSKLNYWKAKALWAKLDKRASHKEYKKGRACANTKCLIIGAGPCGLRTAIELGFLGAKVVLLEKRDAFSRNNVLHLWPFTIQDLRGLGAKKFYGKFCAGAIDHISIRQLQLMLLKVALLLGIEIHVNVEFKGLIEPPEDQENERIGWRAEVHPRTHPVNELEFDVIIGADGRRNTLSGFRRKEFRGKLAIAITANFINRNTTAEAKVEEISGVAFIFNQKFFQDLREATGIDLENIVYYKDDTHYFVMTAKKQSLLEKGVILHDYADTEMLLSRANVDQKALLSYAREAADFSTNHQLPKLDFAINHYGQPDVAMFDFTCMYASENAALVRQRNAHKLLVTLVGDSLLEPFWPMGTGIARGFLAAMDAAWMVRSWAHGSSPLEVLAERESIYRLLPQTTPENVSKNFSQYSVDPTTRYPNISLHQVRPNQVRHLLDTGETRDLRVDMENVVNSSTPKLKRNEILLEKQLQESIVRSSKLLNWCQRQTEGYRGVSVSDLTMSWKSGLALCALIHRYRPDLIDFDSLDEKDMEKNNQLGFDVAEKEFGISPIMTGKEMSVVVEPDKLSMVMYLSQFNEMFKDTVPPGENHNLSPEEKAALIASTKSPISFLSKLGQSIAISRKRNPKDKKEKELDGLGKRRKTSQAGQSEDEELQRVNRDDRPSIATALTERKIDSAAAANNNNKVKSMATQLLAKFEENAPTQSTGLKRQGDSMPDLGLILTPSPAAPSLKESVRLAPVPAWRKRRTQLQEQMSFRYKERLKCQTLPIKQEQASSGTEVLRSCPKKTILLSSSSPSSSSFSSSFLPHAQGSLRKEFPQNIGGSDVCFFCRKRVYVMERLSAEGKFFHRSCFKCDYCGTTLRLSSYAFDVEDGKFYCKPHYCYRLSGLAQRKRPAPAAAAPVNPKEPQVLAVTPNTVDAPGQAITSQAPVERQPSVTEVNGVTEPSVAKRVKGTPERIELENYRLSMMREEELQEVPEETLAEHNLSSVLDKATDIEEGSSSSESDMEEEDEEPEAAGPSDLGGVPWKEAVELHTKLKGGSDPGAAEDDDRLHDGDEEMDEDEEEEDEDEEEEEEESSDEPCEEDDDPEAEASSPDFEPGTEIDQEDIPSDAEAEARSSCIDEVVMLPVDNGKAESQGDVSNTEKTSANPRELIVDVVLSPIQKPALPIDKVKEVSPVILVKSPGARFFPEPYLPDNVKPKIPLDAKSPHSPVAQIVAPICSQPVSQPETANPKSPVQPEPCACSPTSNPLSPICTQSQPCHEPPSPLSTSSPVRTQPVPAVTSTPKPASEKRTNEPLKDSVPEETPVRKTDLIEEFWLKSAEIRKSLGLTPLERSKTTVEKSIVKTPTSESSSPKSYTPEDFSEEQKPTFTGRSIIRRINITLEGQVISPVEPKSNGSEKKDLSSSSGLGLNGSVTTSQTAASDSYNNSDSTMLTPPSSPPPPPPNEKPASRQKKRPQVSWDNLFEATEEPKPETTPPKPKTPVSPPQPKPVTAPVPDPRTNPPVVMRVKEPIKPRREEVRKSFVECVDEIPFADDVEDTYDDRTPDTSGLENFSTPPTSKVNREKPPLHLALAMENGKPNIPGGVSRTAKGPQDFSPEAKEIAEERMRAREKSVKSQALKDAMAKQLTKMKESDAAKGAVAKVAWNVPETTKKNKKQSNTPKDSAVKALESKKQTDTLPDRVFTTQTSKNLDSSVTSSESTTGGKSKKRSSLFSPRKNKKEKKAKNERLSGTEETPPKHKSLWKTVFSGYKKDKKKKDGKSCPSTPSSSTTADSGKKKESPLDRSSDLRLRRNLSFSEDSDLSCDDVLERSSQKSKGDSVYVPHALVFKRSYATKVLCSFIPIGLPVLRMSYHTVMPNPLLLVRICLLYCITNCFLQHGEG</sequence>
<feature type="region of interest" description="Disordered" evidence="21">
    <location>
        <begin position="1383"/>
        <end position="1567"/>
    </location>
</feature>
<dbReference type="GO" id="GO:0006887">
    <property type="term" value="P:exocytosis"/>
    <property type="evidence" value="ECO:0007669"/>
    <property type="project" value="UniProtKB-KW"/>
</dbReference>
<keyword evidence="9 20" id="KW-0479">Metal-binding</keyword>
<evidence type="ECO:0000256" key="18">
    <source>
        <dbReference type="ARBA" id="ARBA00023242"/>
    </source>
</evidence>
<evidence type="ECO:0000256" key="6">
    <source>
        <dbReference type="ARBA" id="ARBA00022483"/>
    </source>
</evidence>
<comment type="catalytic activity">
    <reaction evidence="19">
        <text>L-methionyl-[F-actin] + NADPH + O2 + H(+) = L-methionyl-(R)-S-oxide-[F-actin] + NADP(+) + H2O</text>
        <dbReference type="Rhea" id="RHEA:51308"/>
        <dbReference type="Rhea" id="RHEA-COMP:12953"/>
        <dbReference type="Rhea" id="RHEA-COMP:12956"/>
        <dbReference type="ChEBI" id="CHEBI:15377"/>
        <dbReference type="ChEBI" id="CHEBI:15378"/>
        <dbReference type="ChEBI" id="CHEBI:15379"/>
        <dbReference type="ChEBI" id="CHEBI:16044"/>
        <dbReference type="ChEBI" id="CHEBI:45764"/>
        <dbReference type="ChEBI" id="CHEBI:57783"/>
        <dbReference type="ChEBI" id="CHEBI:58349"/>
        <dbReference type="EC" id="1.14.13.225"/>
    </reaction>
</comment>
<keyword evidence="17" id="KW-0206">Cytoskeleton</keyword>
<feature type="domain" description="Calponin-homology (CH)" evidence="22">
    <location>
        <begin position="530"/>
        <end position="636"/>
    </location>
</feature>
<feature type="compositionally biased region" description="Polar residues" evidence="21">
    <location>
        <begin position="1193"/>
        <end position="1202"/>
    </location>
</feature>
<gene>
    <name evidence="24" type="primary">LOC107559327</name>
</gene>
<proteinExistence type="inferred from homology"/>
<keyword evidence="14" id="KW-0503">Monooxygenase</keyword>
<dbReference type="Gene3D" id="3.50.50.60">
    <property type="entry name" value="FAD/NAD(P)-binding domain"/>
    <property type="match status" value="1"/>
</dbReference>
<name>A0A672LTK9_SINGR</name>
<feature type="compositionally biased region" description="Basic residues" evidence="21">
    <location>
        <begin position="1762"/>
        <end position="1780"/>
    </location>
</feature>
<feature type="compositionally biased region" description="Basic and acidic residues" evidence="21">
    <location>
        <begin position="683"/>
        <end position="693"/>
    </location>
</feature>
<feature type="compositionally biased region" description="Low complexity" evidence="21">
    <location>
        <begin position="1818"/>
        <end position="1828"/>
    </location>
</feature>
<feature type="compositionally biased region" description="Basic and acidic residues" evidence="21">
    <location>
        <begin position="1726"/>
        <end position="1736"/>
    </location>
</feature>
<dbReference type="SMART" id="SM00033">
    <property type="entry name" value="CH"/>
    <property type="match status" value="1"/>
</dbReference>
<dbReference type="InterPro" id="IPR036188">
    <property type="entry name" value="FAD/NAD-bd_sf"/>
</dbReference>
<dbReference type="Ensembl" id="ENSSGRT00000028176.1">
    <property type="protein sequence ID" value="ENSSGRP00000026150.1"/>
    <property type="gene ID" value="ENSSGRG00000015135.1"/>
</dbReference>
<evidence type="ECO:0000256" key="10">
    <source>
        <dbReference type="ARBA" id="ARBA00022827"/>
    </source>
</evidence>
<evidence type="ECO:0000256" key="5">
    <source>
        <dbReference type="ARBA" id="ARBA00012709"/>
    </source>
</evidence>
<dbReference type="GO" id="GO:0046872">
    <property type="term" value="F:metal ion binding"/>
    <property type="evidence" value="ECO:0007669"/>
    <property type="project" value="UniProtKB-KW"/>
</dbReference>
<evidence type="ECO:0000256" key="15">
    <source>
        <dbReference type="ARBA" id="ARBA00023038"/>
    </source>
</evidence>
<organism evidence="24 25">
    <name type="scientific">Sinocyclocheilus grahami</name>
    <name type="common">Dianchi golden-line fish</name>
    <name type="synonym">Barbus grahami</name>
    <dbReference type="NCBI Taxonomy" id="75366"/>
    <lineage>
        <taxon>Eukaryota</taxon>
        <taxon>Metazoa</taxon>
        <taxon>Chordata</taxon>
        <taxon>Craniata</taxon>
        <taxon>Vertebrata</taxon>
        <taxon>Euteleostomi</taxon>
        <taxon>Actinopterygii</taxon>
        <taxon>Neopterygii</taxon>
        <taxon>Teleostei</taxon>
        <taxon>Ostariophysi</taxon>
        <taxon>Cypriniformes</taxon>
        <taxon>Cyprinidae</taxon>
        <taxon>Cyprininae</taxon>
        <taxon>Sinocyclocheilus</taxon>
    </lineage>
</organism>
<feature type="compositionally biased region" description="Basic and acidic residues" evidence="21">
    <location>
        <begin position="1344"/>
        <end position="1366"/>
    </location>
</feature>
<comment type="similarity">
    <text evidence="4">Belongs to the Mical family.</text>
</comment>
<evidence type="ECO:0000256" key="9">
    <source>
        <dbReference type="ARBA" id="ARBA00022723"/>
    </source>
</evidence>
<evidence type="ECO:0000313" key="25">
    <source>
        <dbReference type="Proteomes" id="UP000472262"/>
    </source>
</evidence>
<evidence type="ECO:0000256" key="17">
    <source>
        <dbReference type="ARBA" id="ARBA00023212"/>
    </source>
</evidence>
<feature type="compositionally biased region" description="Acidic residues" evidence="21">
    <location>
        <begin position="1154"/>
        <end position="1168"/>
    </location>
</feature>
<dbReference type="Pfam" id="PF00307">
    <property type="entry name" value="CH"/>
    <property type="match status" value="1"/>
</dbReference>
<dbReference type="GO" id="GO:0003779">
    <property type="term" value="F:actin binding"/>
    <property type="evidence" value="ECO:0007669"/>
    <property type="project" value="UniProtKB-KW"/>
</dbReference>
<dbReference type="InterPro" id="IPR001715">
    <property type="entry name" value="CH_dom"/>
</dbReference>
<dbReference type="CDD" id="cd09439">
    <property type="entry name" value="LIM_Mical"/>
    <property type="match status" value="1"/>
</dbReference>
<evidence type="ECO:0000256" key="13">
    <source>
        <dbReference type="ARBA" id="ARBA00023002"/>
    </source>
</evidence>
<comment type="subcellular location">
    <subcellularLocation>
        <location evidence="3">Cytoplasm</location>
        <location evidence="3">Cytoskeleton</location>
    </subcellularLocation>
    <subcellularLocation>
        <location evidence="2">Nucleus</location>
    </subcellularLocation>
</comment>
<evidence type="ECO:0000313" key="24">
    <source>
        <dbReference type="Ensembl" id="ENSSGRP00000026150.1"/>
    </source>
</evidence>
<feature type="compositionally biased region" description="Acidic residues" evidence="21">
    <location>
        <begin position="1060"/>
        <end position="1070"/>
    </location>
</feature>
<feature type="domain" description="LIM zinc-binding" evidence="23">
    <location>
        <begin position="880"/>
        <end position="942"/>
    </location>
</feature>
<keyword evidence="18" id="KW-0539">Nucleus</keyword>
<evidence type="ECO:0000256" key="3">
    <source>
        <dbReference type="ARBA" id="ARBA00004245"/>
    </source>
</evidence>
<evidence type="ECO:0000256" key="8">
    <source>
        <dbReference type="ARBA" id="ARBA00022630"/>
    </source>
</evidence>
<evidence type="ECO:0000256" key="4">
    <source>
        <dbReference type="ARBA" id="ARBA00008223"/>
    </source>
</evidence>
<dbReference type="Pfam" id="PF01494">
    <property type="entry name" value="FAD_binding_3"/>
    <property type="match status" value="1"/>
</dbReference>
<feature type="compositionally biased region" description="Pro residues" evidence="21">
    <location>
        <begin position="1530"/>
        <end position="1558"/>
    </location>
</feature>
<dbReference type="Proteomes" id="UP000472262">
    <property type="component" value="Unassembled WGS sequence"/>
</dbReference>
<feature type="compositionally biased region" description="Acidic residues" evidence="21">
    <location>
        <begin position="1100"/>
        <end position="1145"/>
    </location>
</feature>
<dbReference type="PROSITE" id="PS50021">
    <property type="entry name" value="CH"/>
    <property type="match status" value="1"/>
</dbReference>
<feature type="compositionally biased region" description="Polar residues" evidence="21">
    <location>
        <begin position="1740"/>
        <end position="1749"/>
    </location>
</feature>
<evidence type="ECO:0000256" key="12">
    <source>
        <dbReference type="ARBA" id="ARBA00022857"/>
    </source>
</evidence>
<dbReference type="PANTHER" id="PTHR23167:SF51">
    <property type="entry name" value="[F-ACTIN]-MONOOXYGENASE MICAL3"/>
    <property type="match status" value="1"/>
</dbReference>
<evidence type="ECO:0000256" key="21">
    <source>
        <dbReference type="SAM" id="MobiDB-lite"/>
    </source>
</evidence>
<feature type="compositionally biased region" description="Polar residues" evidence="21">
    <location>
        <begin position="1603"/>
        <end position="1617"/>
    </location>
</feature>
<keyword evidence="7" id="KW-0963">Cytoplasm</keyword>
<accession>A0A672LTK9</accession>
<keyword evidence="10" id="KW-0274">FAD</keyword>
<keyword evidence="11 20" id="KW-0862">Zinc</keyword>
<feature type="compositionally biased region" description="Basic and acidic residues" evidence="21">
    <location>
        <begin position="1831"/>
        <end position="1846"/>
    </location>
</feature>
<evidence type="ECO:0000256" key="14">
    <source>
        <dbReference type="ARBA" id="ARBA00023033"/>
    </source>
</evidence>
<dbReference type="RefSeq" id="XP_016098643.1">
    <property type="nucleotide sequence ID" value="XM_016243157.1"/>
</dbReference>
<dbReference type="SUPFAM" id="SSF51905">
    <property type="entry name" value="FAD/NAD(P)-binding domain"/>
    <property type="match status" value="1"/>
</dbReference>
<dbReference type="InterPro" id="IPR050540">
    <property type="entry name" value="F-actin_Monoox_Mical"/>
</dbReference>
<feature type="compositionally biased region" description="Polar residues" evidence="21">
    <location>
        <begin position="1279"/>
        <end position="1290"/>
    </location>
</feature>
<feature type="compositionally biased region" description="Low complexity" evidence="21">
    <location>
        <begin position="1401"/>
        <end position="1416"/>
    </location>
</feature>
<feature type="compositionally biased region" description="Pro residues" evidence="21">
    <location>
        <begin position="1493"/>
        <end position="1503"/>
    </location>
</feature>
<feature type="compositionally biased region" description="Low complexity" evidence="21">
    <location>
        <begin position="1460"/>
        <end position="1470"/>
    </location>
</feature>
<feature type="compositionally biased region" description="Low complexity" evidence="21">
    <location>
        <begin position="1750"/>
        <end position="1761"/>
    </location>
</feature>